<dbReference type="EMBL" id="NCKV01004320">
    <property type="protein sequence ID" value="RWS24863.1"/>
    <property type="molecule type" value="Genomic_DNA"/>
</dbReference>
<dbReference type="GO" id="GO:0004623">
    <property type="term" value="F:phospholipase A2 activity"/>
    <property type="evidence" value="ECO:0007669"/>
    <property type="project" value="InterPro"/>
</dbReference>
<gene>
    <name evidence="2" type="ORF">B4U80_10445</name>
</gene>
<feature type="compositionally biased region" description="Basic and acidic residues" evidence="1">
    <location>
        <begin position="204"/>
        <end position="217"/>
    </location>
</feature>
<feature type="region of interest" description="Disordered" evidence="1">
    <location>
        <begin position="190"/>
        <end position="217"/>
    </location>
</feature>
<feature type="compositionally biased region" description="Basic residues" evidence="1">
    <location>
        <begin position="23"/>
        <end position="34"/>
    </location>
</feature>
<evidence type="ECO:0000313" key="2">
    <source>
        <dbReference type="EMBL" id="RWS24863.1"/>
    </source>
</evidence>
<dbReference type="InterPro" id="IPR038875">
    <property type="entry name" value="PLA2_conodipine-like"/>
</dbReference>
<feature type="region of interest" description="Disordered" evidence="1">
    <location>
        <begin position="21"/>
        <end position="63"/>
    </location>
</feature>
<organism evidence="2 3">
    <name type="scientific">Leptotrombidium deliense</name>
    <dbReference type="NCBI Taxonomy" id="299467"/>
    <lineage>
        <taxon>Eukaryota</taxon>
        <taxon>Metazoa</taxon>
        <taxon>Ecdysozoa</taxon>
        <taxon>Arthropoda</taxon>
        <taxon>Chelicerata</taxon>
        <taxon>Arachnida</taxon>
        <taxon>Acari</taxon>
        <taxon>Acariformes</taxon>
        <taxon>Trombidiformes</taxon>
        <taxon>Prostigmata</taxon>
        <taxon>Anystina</taxon>
        <taxon>Parasitengona</taxon>
        <taxon>Trombiculoidea</taxon>
        <taxon>Trombiculidae</taxon>
        <taxon>Leptotrombidium</taxon>
    </lineage>
</organism>
<protein>
    <submittedName>
        <fullName evidence="2">Uncharacterized protein</fullName>
    </submittedName>
</protein>
<reference evidence="2 3" key="1">
    <citation type="journal article" date="2018" name="Gigascience">
        <title>Genomes of trombidid mites reveal novel predicted allergens and laterally-transferred genes associated with secondary metabolism.</title>
        <authorList>
            <person name="Dong X."/>
            <person name="Chaisiri K."/>
            <person name="Xia D."/>
            <person name="Armstrong S.D."/>
            <person name="Fang Y."/>
            <person name="Donnelly M.J."/>
            <person name="Kadowaki T."/>
            <person name="McGarry J.W."/>
            <person name="Darby A.C."/>
            <person name="Makepeace B.L."/>
        </authorList>
    </citation>
    <scope>NUCLEOTIDE SEQUENCE [LARGE SCALE GENOMIC DNA]</scope>
    <source>
        <strain evidence="2">UoL-UT</strain>
    </source>
</reference>
<feature type="compositionally biased region" description="Basic and acidic residues" evidence="1">
    <location>
        <begin position="41"/>
        <end position="58"/>
    </location>
</feature>
<dbReference type="PANTHER" id="PTHR37687:SF1">
    <property type="entry name" value="AGAP006772-PA"/>
    <property type="match status" value="1"/>
</dbReference>
<dbReference type="OrthoDB" id="6515848at2759"/>
<dbReference type="GO" id="GO:0050482">
    <property type="term" value="P:arachidonate secretion"/>
    <property type="evidence" value="ECO:0007669"/>
    <property type="project" value="InterPro"/>
</dbReference>
<accession>A0A443SBE9</accession>
<name>A0A443SBE9_9ACAR</name>
<proteinExistence type="predicted"/>
<comment type="caution">
    <text evidence="2">The sequence shown here is derived from an EMBL/GenBank/DDBJ whole genome shotgun (WGS) entry which is preliminary data.</text>
</comment>
<evidence type="ECO:0000313" key="3">
    <source>
        <dbReference type="Proteomes" id="UP000288716"/>
    </source>
</evidence>
<dbReference type="Gene3D" id="1.20.90.10">
    <property type="entry name" value="Phospholipase A2 domain"/>
    <property type="match status" value="1"/>
</dbReference>
<keyword evidence="3" id="KW-1185">Reference proteome</keyword>
<evidence type="ECO:0000256" key="1">
    <source>
        <dbReference type="SAM" id="MobiDB-lite"/>
    </source>
</evidence>
<dbReference type="InterPro" id="IPR036444">
    <property type="entry name" value="PLipase_A2_dom_sf"/>
</dbReference>
<dbReference type="AlphaFoldDB" id="A0A443SBE9"/>
<dbReference type="PANTHER" id="PTHR37687">
    <property type="entry name" value="AGAP006772-PA"/>
    <property type="match status" value="1"/>
</dbReference>
<dbReference type="GO" id="GO:0006644">
    <property type="term" value="P:phospholipid metabolic process"/>
    <property type="evidence" value="ECO:0007669"/>
    <property type="project" value="InterPro"/>
</dbReference>
<dbReference type="Proteomes" id="UP000288716">
    <property type="component" value="Unassembled WGS sequence"/>
</dbReference>
<dbReference type="VEuPathDB" id="VectorBase:LDEU007178"/>
<sequence length="544" mass="62559">MKNNIFTQSLANRISRLFDKSKHEKRSVKKRILVKRNNANNKDKSETDAIANEKEANRKKLNSGKQVITKATASEKTKDKKLKSVVQKAMKKQLHSVALFKDTPKPVNRNKTSSVPKKVSAIAKLNVTTNQKSLNSSKLNAVPLMKRTDGFKKKVNASLNNGKPSKVSDTQVMEELKVIIDKKNTKKPINKRNAESKFSAGLTKRTDTPEESEAKKDEEFRKWLREEYWKNMARVLSVRKRKRNDDNNDDNGEDAIVEEMDENLLVFGKDNNDEYNDTRVTDIEKNDEDYVSLNPLENGEDTENKIEPLVRKRKMKRSVDLYFGDLDEDNVEEEEKFNDVDFKLEKIQSDLINEALQIIKDNGEKSPTNPVRNKIRHRLDAAYDLEDMRHALTDLHKTMRKIEYEPDAEHVETESSFEVLPLNAMSKKSEECPTLNLLTSDCSAIEDVVPRGELREAFIDACNWHEVCYSCGQMYGLMAADCDAGFLEKSRDACNESSSCETAARLIVTPLRQRRVFYKRKIPGVCRQHKCVRDFLTDISNRKR</sequence>